<reference evidence="8 9" key="1">
    <citation type="submission" date="2018-03" db="EMBL/GenBank/DDBJ databases">
        <title>Finding Nemo's genes: A chromosome-scale reference assembly of the genome of the orange clownfish Amphiprion percula.</title>
        <authorList>
            <person name="Lehmann R."/>
        </authorList>
    </citation>
    <scope>NUCLEOTIDE SEQUENCE</scope>
</reference>
<dbReference type="GO" id="GO:0017119">
    <property type="term" value="C:Golgi transport complex"/>
    <property type="evidence" value="ECO:0007669"/>
    <property type="project" value="InterPro"/>
</dbReference>
<evidence type="ECO:0000313" key="8">
    <source>
        <dbReference type="Ensembl" id="ENSAPEP00000007795.1"/>
    </source>
</evidence>
<name>A0A3P8S6Y4_AMPPE</name>
<evidence type="ECO:0000256" key="7">
    <source>
        <dbReference type="ARBA" id="ARBA00023136"/>
    </source>
</evidence>
<dbReference type="PANTHER" id="PTHR31658:SF0">
    <property type="entry name" value="CONSERVED OLIGOMERIC GOLGI COMPLEX SUBUNIT 1"/>
    <property type="match status" value="1"/>
</dbReference>
<keyword evidence="4" id="KW-0813">Transport</keyword>
<proteinExistence type="inferred from homology"/>
<accession>A0A3P8S6Y4</accession>
<evidence type="ECO:0000313" key="9">
    <source>
        <dbReference type="Proteomes" id="UP000265080"/>
    </source>
</evidence>
<dbReference type="GO" id="GO:0000139">
    <property type="term" value="C:Golgi membrane"/>
    <property type="evidence" value="ECO:0007669"/>
    <property type="project" value="UniProtKB-SubCell"/>
</dbReference>
<sequence length="156" mass="17541">MYSSAFFSPFVLQEGLFPMTQNRALQLLFDLRYLNTTSGRTVRLSFHEVCDWLESFIDPFDLDVFTPPLNANLNRLSQRTSVLLGLLTGSEKQFVLRSSGLNSQEPFNILPLASSQIRSAPLKDSFTVFNQCLFQPRMKNTEVLKAAGSLVSLQVG</sequence>
<protein>
    <recommendedName>
        <fullName evidence="3">Conserved oligomeric Golgi complex subunit 1</fullName>
    </recommendedName>
</protein>
<evidence type="ECO:0000256" key="6">
    <source>
        <dbReference type="ARBA" id="ARBA00023034"/>
    </source>
</evidence>
<evidence type="ECO:0000256" key="5">
    <source>
        <dbReference type="ARBA" id="ARBA00022927"/>
    </source>
</evidence>
<evidence type="ECO:0000256" key="2">
    <source>
        <dbReference type="ARBA" id="ARBA00006653"/>
    </source>
</evidence>
<reference evidence="8" key="3">
    <citation type="submission" date="2025-09" db="UniProtKB">
        <authorList>
            <consortium name="Ensembl"/>
        </authorList>
    </citation>
    <scope>IDENTIFICATION</scope>
</reference>
<comment type="similarity">
    <text evidence="2">Belongs to the COG1 family.</text>
</comment>
<evidence type="ECO:0000256" key="3">
    <source>
        <dbReference type="ARBA" id="ARBA00020978"/>
    </source>
</evidence>
<dbReference type="InterPro" id="IPR033370">
    <property type="entry name" value="COG1"/>
</dbReference>
<keyword evidence="5" id="KW-0653">Protein transport</keyword>
<dbReference type="PANTHER" id="PTHR31658">
    <property type="entry name" value="CONSERVED OLIGOMERIC GOLGI COMPLEX SUBUNIT 1"/>
    <property type="match status" value="1"/>
</dbReference>
<dbReference type="GO" id="GO:0015031">
    <property type="term" value="P:protein transport"/>
    <property type="evidence" value="ECO:0007669"/>
    <property type="project" value="UniProtKB-KW"/>
</dbReference>
<keyword evidence="7" id="KW-0472">Membrane</keyword>
<dbReference type="Ensembl" id="ENSAPET00000008023.1">
    <property type="protein sequence ID" value="ENSAPEP00000007795.1"/>
    <property type="gene ID" value="ENSAPEG00000005561.1"/>
</dbReference>
<keyword evidence="9" id="KW-1185">Reference proteome</keyword>
<evidence type="ECO:0000256" key="4">
    <source>
        <dbReference type="ARBA" id="ARBA00022448"/>
    </source>
</evidence>
<comment type="subcellular location">
    <subcellularLocation>
        <location evidence="1">Golgi apparatus membrane</location>
        <topology evidence="1">Peripheral membrane protein</topology>
    </subcellularLocation>
</comment>
<evidence type="ECO:0000256" key="1">
    <source>
        <dbReference type="ARBA" id="ARBA00004395"/>
    </source>
</evidence>
<keyword evidence="6" id="KW-0333">Golgi apparatus</keyword>
<dbReference type="AlphaFoldDB" id="A0A3P8S6Y4"/>
<dbReference type="Proteomes" id="UP000265080">
    <property type="component" value="Chromosome 14"/>
</dbReference>
<reference evidence="8" key="2">
    <citation type="submission" date="2025-08" db="UniProtKB">
        <authorList>
            <consortium name="Ensembl"/>
        </authorList>
    </citation>
    <scope>IDENTIFICATION</scope>
</reference>
<organism evidence="8 9">
    <name type="scientific">Amphiprion percula</name>
    <name type="common">Orange clownfish</name>
    <name type="synonym">Lutjanus percula</name>
    <dbReference type="NCBI Taxonomy" id="161767"/>
    <lineage>
        <taxon>Eukaryota</taxon>
        <taxon>Metazoa</taxon>
        <taxon>Chordata</taxon>
        <taxon>Craniata</taxon>
        <taxon>Vertebrata</taxon>
        <taxon>Euteleostomi</taxon>
        <taxon>Actinopterygii</taxon>
        <taxon>Neopterygii</taxon>
        <taxon>Teleostei</taxon>
        <taxon>Neoteleostei</taxon>
        <taxon>Acanthomorphata</taxon>
        <taxon>Ovalentaria</taxon>
        <taxon>Pomacentridae</taxon>
        <taxon>Amphiprion</taxon>
    </lineage>
</organism>
<dbReference type="GeneTree" id="ENSGT00390000017136"/>
<dbReference type="GO" id="GO:0006891">
    <property type="term" value="P:intra-Golgi vesicle-mediated transport"/>
    <property type="evidence" value="ECO:0007669"/>
    <property type="project" value="InterPro"/>
</dbReference>